<feature type="signal peptide" evidence="1">
    <location>
        <begin position="1"/>
        <end position="22"/>
    </location>
</feature>
<comment type="caution">
    <text evidence="2">The sequence shown here is derived from an EMBL/GenBank/DDBJ whole genome shotgun (WGS) entry which is preliminary data.</text>
</comment>
<sequence length="212" mass="22407">MVQTSFLSLSLIFTSLVGLGQSIPVEKRQMNNAKNVVATFDNAAISSAAGVYDGLEYDLFGVAKNTLKSLTGTGLAVVAKMSPQEDAEPPSIGASTVDWFQPQTLNFGCTLTALGLTTPVACTLIFTPYVEVPSPGGLPPSQQAVDPQQESYTPQLLVPGMKTISFSFSSNVKSLVVTYSGLSQSVMSTLSTVAGAYLTLFIDDFKYIVPTI</sequence>
<evidence type="ECO:0000256" key="1">
    <source>
        <dbReference type="SAM" id="SignalP"/>
    </source>
</evidence>
<reference evidence="2 3" key="1">
    <citation type="submission" date="2019-10" db="EMBL/GenBank/DDBJ databases">
        <authorList>
            <person name="Palmer J.M."/>
        </authorList>
    </citation>
    <scope>NUCLEOTIDE SEQUENCE [LARGE SCALE GENOMIC DNA]</scope>
    <source>
        <strain evidence="2 3">TWF694</strain>
    </source>
</reference>
<proteinExistence type="predicted"/>
<accession>A0AAV9XB86</accession>
<evidence type="ECO:0000313" key="3">
    <source>
        <dbReference type="Proteomes" id="UP001365542"/>
    </source>
</evidence>
<dbReference type="EMBL" id="JAVHJO010000006">
    <property type="protein sequence ID" value="KAK6539342.1"/>
    <property type="molecule type" value="Genomic_DNA"/>
</dbReference>
<dbReference type="Proteomes" id="UP001365542">
    <property type="component" value="Unassembled WGS sequence"/>
</dbReference>
<dbReference type="AlphaFoldDB" id="A0AAV9XB86"/>
<feature type="chain" id="PRO_5043642630" evidence="1">
    <location>
        <begin position="23"/>
        <end position="212"/>
    </location>
</feature>
<keyword evidence="1" id="KW-0732">Signal</keyword>
<organism evidence="2 3">
    <name type="scientific">Orbilia ellipsospora</name>
    <dbReference type="NCBI Taxonomy" id="2528407"/>
    <lineage>
        <taxon>Eukaryota</taxon>
        <taxon>Fungi</taxon>
        <taxon>Dikarya</taxon>
        <taxon>Ascomycota</taxon>
        <taxon>Pezizomycotina</taxon>
        <taxon>Orbiliomycetes</taxon>
        <taxon>Orbiliales</taxon>
        <taxon>Orbiliaceae</taxon>
        <taxon>Orbilia</taxon>
    </lineage>
</organism>
<protein>
    <submittedName>
        <fullName evidence="2">Uncharacterized protein</fullName>
    </submittedName>
</protein>
<evidence type="ECO:0000313" key="2">
    <source>
        <dbReference type="EMBL" id="KAK6539342.1"/>
    </source>
</evidence>
<gene>
    <name evidence="2" type="ORF">TWF694_009573</name>
</gene>
<keyword evidence="3" id="KW-1185">Reference proteome</keyword>
<name>A0AAV9XB86_9PEZI</name>